<dbReference type="PROSITE" id="PS50893">
    <property type="entry name" value="ABC_TRANSPORTER_2"/>
    <property type="match status" value="1"/>
</dbReference>
<evidence type="ECO:0000259" key="9">
    <source>
        <dbReference type="PROSITE" id="PS50893"/>
    </source>
</evidence>
<dbReference type="EMBL" id="LJIJ01000339">
    <property type="protein sequence ID" value="ODM98615.1"/>
    <property type="molecule type" value="Genomic_DNA"/>
</dbReference>
<protein>
    <submittedName>
        <fullName evidence="10">ABC transporter G family member 23</fullName>
    </submittedName>
</protein>
<feature type="region of interest" description="Disordered" evidence="7">
    <location>
        <begin position="1"/>
        <end position="20"/>
    </location>
</feature>
<keyword evidence="2 8" id="KW-0812">Transmembrane</keyword>
<dbReference type="InterPro" id="IPR003593">
    <property type="entry name" value="AAA+_ATPase"/>
</dbReference>
<dbReference type="PROSITE" id="PS00211">
    <property type="entry name" value="ABC_TRANSPORTER_1"/>
    <property type="match status" value="1"/>
</dbReference>
<dbReference type="OMA" id="IRICHKT"/>
<evidence type="ECO:0000256" key="1">
    <source>
        <dbReference type="ARBA" id="ARBA00004141"/>
    </source>
</evidence>
<evidence type="ECO:0000313" key="10">
    <source>
        <dbReference type="EMBL" id="ODM98615.1"/>
    </source>
</evidence>
<reference evidence="10 11" key="1">
    <citation type="journal article" date="2016" name="Genome Biol. Evol.">
        <title>Gene Family Evolution Reflects Adaptation to Soil Environmental Stressors in the Genome of the Collembolan Orchesella cincta.</title>
        <authorList>
            <person name="Faddeeva-Vakhrusheva A."/>
            <person name="Derks M.F."/>
            <person name="Anvar S.Y."/>
            <person name="Agamennone V."/>
            <person name="Suring W."/>
            <person name="Smit S."/>
            <person name="van Straalen N.M."/>
            <person name="Roelofs D."/>
        </authorList>
    </citation>
    <scope>NUCLEOTIDE SEQUENCE [LARGE SCALE GENOMIC DNA]</scope>
    <source>
        <tissue evidence="10">Mixed pool</tissue>
    </source>
</reference>
<dbReference type="InterPro" id="IPR003439">
    <property type="entry name" value="ABC_transporter-like_ATP-bd"/>
</dbReference>
<name>A0A1D2N125_ORCCI</name>
<dbReference type="Proteomes" id="UP000094527">
    <property type="component" value="Unassembled WGS sequence"/>
</dbReference>
<feature type="compositionally biased region" description="Polar residues" evidence="7">
    <location>
        <begin position="1"/>
        <end position="13"/>
    </location>
</feature>
<dbReference type="InterPro" id="IPR027417">
    <property type="entry name" value="P-loop_NTPase"/>
</dbReference>
<proteinExistence type="predicted"/>
<dbReference type="GO" id="GO:0016020">
    <property type="term" value="C:membrane"/>
    <property type="evidence" value="ECO:0007669"/>
    <property type="project" value="UniProtKB-SubCell"/>
</dbReference>
<keyword evidence="5 8" id="KW-1133">Transmembrane helix</keyword>
<dbReference type="CDD" id="cd03230">
    <property type="entry name" value="ABC_DR_subfamily_A"/>
    <property type="match status" value="1"/>
</dbReference>
<comment type="caution">
    <text evidence="10">The sequence shown here is derived from an EMBL/GenBank/DDBJ whole genome shotgun (WGS) entry which is preliminary data.</text>
</comment>
<dbReference type="Pfam" id="PF00005">
    <property type="entry name" value="ABC_tran"/>
    <property type="match status" value="1"/>
</dbReference>
<feature type="domain" description="ABC transporter" evidence="9">
    <location>
        <begin position="30"/>
        <end position="265"/>
    </location>
</feature>
<dbReference type="Gene3D" id="3.40.50.300">
    <property type="entry name" value="P-loop containing nucleotide triphosphate hydrolases"/>
    <property type="match status" value="1"/>
</dbReference>
<keyword evidence="11" id="KW-1185">Reference proteome</keyword>
<dbReference type="SMART" id="SM00382">
    <property type="entry name" value="AAA"/>
    <property type="match status" value="1"/>
</dbReference>
<evidence type="ECO:0000256" key="7">
    <source>
        <dbReference type="SAM" id="MobiDB-lite"/>
    </source>
</evidence>
<dbReference type="AlphaFoldDB" id="A0A1D2N125"/>
<evidence type="ECO:0000256" key="8">
    <source>
        <dbReference type="SAM" id="Phobius"/>
    </source>
</evidence>
<keyword evidence="3" id="KW-0547">Nucleotide-binding</keyword>
<dbReference type="GO" id="GO:0140359">
    <property type="term" value="F:ABC-type transporter activity"/>
    <property type="evidence" value="ECO:0007669"/>
    <property type="project" value="InterPro"/>
</dbReference>
<feature type="compositionally biased region" description="Basic and acidic residues" evidence="7">
    <location>
        <begin position="230"/>
        <end position="239"/>
    </location>
</feature>
<evidence type="ECO:0000256" key="6">
    <source>
        <dbReference type="ARBA" id="ARBA00023136"/>
    </source>
</evidence>
<dbReference type="PANTHER" id="PTHR43038:SF3">
    <property type="entry name" value="ABC TRANSPORTER G FAMILY MEMBER 20 ISOFORM X1"/>
    <property type="match status" value="1"/>
</dbReference>
<dbReference type="SUPFAM" id="SSF52540">
    <property type="entry name" value="P-loop containing nucleoside triphosphate hydrolases"/>
    <property type="match status" value="1"/>
</dbReference>
<keyword evidence="4" id="KW-0067">ATP-binding</keyword>
<feature type="transmembrane region" description="Helical" evidence="8">
    <location>
        <begin position="565"/>
        <end position="588"/>
    </location>
</feature>
<feature type="region of interest" description="Disordered" evidence="7">
    <location>
        <begin position="230"/>
        <end position="256"/>
    </location>
</feature>
<dbReference type="Pfam" id="PF12698">
    <property type="entry name" value="ABC2_membrane_3"/>
    <property type="match status" value="1"/>
</dbReference>
<feature type="transmembrane region" description="Helical" evidence="8">
    <location>
        <begin position="609"/>
        <end position="635"/>
    </location>
</feature>
<dbReference type="InterPro" id="IPR017871">
    <property type="entry name" value="ABC_transporter-like_CS"/>
</dbReference>
<dbReference type="PANTHER" id="PTHR43038">
    <property type="entry name" value="ATP-BINDING CASSETTE, SUB-FAMILY H, MEMBER 1"/>
    <property type="match status" value="1"/>
</dbReference>
<evidence type="ECO:0000256" key="5">
    <source>
        <dbReference type="ARBA" id="ARBA00022989"/>
    </source>
</evidence>
<dbReference type="InterPro" id="IPR013525">
    <property type="entry name" value="ABC2_TM"/>
</dbReference>
<evidence type="ECO:0000256" key="4">
    <source>
        <dbReference type="ARBA" id="ARBA00022840"/>
    </source>
</evidence>
<accession>A0A1D2N125</accession>
<evidence type="ECO:0000313" key="11">
    <source>
        <dbReference type="Proteomes" id="UP000094527"/>
    </source>
</evidence>
<comment type="subcellular location">
    <subcellularLocation>
        <location evidence="1">Membrane</location>
        <topology evidence="1">Multi-pass membrane protein</topology>
    </subcellularLocation>
</comment>
<organism evidence="10 11">
    <name type="scientific">Orchesella cincta</name>
    <name type="common">Springtail</name>
    <name type="synonym">Podura cincta</name>
    <dbReference type="NCBI Taxonomy" id="48709"/>
    <lineage>
        <taxon>Eukaryota</taxon>
        <taxon>Metazoa</taxon>
        <taxon>Ecdysozoa</taxon>
        <taxon>Arthropoda</taxon>
        <taxon>Hexapoda</taxon>
        <taxon>Collembola</taxon>
        <taxon>Entomobryomorpha</taxon>
        <taxon>Entomobryoidea</taxon>
        <taxon>Orchesellidae</taxon>
        <taxon>Orchesellinae</taxon>
        <taxon>Orchesella</taxon>
    </lineage>
</organism>
<dbReference type="STRING" id="48709.A0A1D2N125"/>
<dbReference type="GO" id="GO:0016887">
    <property type="term" value="F:ATP hydrolysis activity"/>
    <property type="evidence" value="ECO:0007669"/>
    <property type="project" value="InterPro"/>
</dbReference>
<gene>
    <name evidence="10" type="ORF">Ocin01_08054</name>
</gene>
<dbReference type="GO" id="GO:0005524">
    <property type="term" value="F:ATP binding"/>
    <property type="evidence" value="ECO:0007669"/>
    <property type="project" value="UniProtKB-KW"/>
</dbReference>
<sequence>MSFNEFELPQTSRGIGGNPRIRMEDRRDAVLIKNASKKYGKDSTACTVLSDLNMCVKEGTIYTLLGSSGCGKTTLLSCIVGTTQLDDGECKIFGLKPGTKECGIPGKNVGFMPQEIALYGEFTIEEAMHFFGTVNGMSNDKIKNRMVFLKKFLNLPSSERQVRNLSGGQQRRVSFAVALLHQPKILILDEPTVGVDPMLRKSIWRHLTDLVESGKTTVIITTHYIEEATGAHRQDRPVDEDGIENSSEARGTVKDDAERLETADSGLSLNTIPDSERIGVAFCNERNIVKPNNINDHAGGETPKDKNFNTGTGIPKPDHCPPFPAVVPKYHENLDNVEITERTLKHEAIRLLHFLLAGGTSCAFLHCHWGQPTDLPLGVVNLEVANSAECMTSTGCSISNMSCNFLKLIDNKTLTLNYFDGERMALEAVKKGNVWGYLVIPANFSAAVLQAGVDMVKQKEDSFLGTHVKLALDMTSKFKENFAVEHNVFEMDKLNHLFHRSANRLYNSTHFPCHLSSLIRICHKTADSIIQLIYLNLCIDAYYIYTMFQIAEPIYGSINSNFREFMAPGIILSIIFFMSVALTGSAFITERKEGMLNRMLVSGVSTGEIITAHMLTQYIIMAGQTVLVLAVMIVWV</sequence>
<dbReference type="OrthoDB" id="10255969at2759"/>
<keyword evidence="6 8" id="KW-0472">Membrane</keyword>
<evidence type="ECO:0000256" key="2">
    <source>
        <dbReference type="ARBA" id="ARBA00022692"/>
    </source>
</evidence>
<evidence type="ECO:0000256" key="3">
    <source>
        <dbReference type="ARBA" id="ARBA00022741"/>
    </source>
</evidence>